<accession>A0ABT1RTQ9</accession>
<proteinExistence type="predicted"/>
<dbReference type="RefSeq" id="WP_256133789.1">
    <property type="nucleotide sequence ID" value="NZ_JANFXK010000042.1"/>
</dbReference>
<feature type="domain" description="Virulence-associated protein E-like" evidence="1">
    <location>
        <begin position="474"/>
        <end position="689"/>
    </location>
</feature>
<dbReference type="PANTHER" id="PTHR34985:SF1">
    <property type="entry name" value="SLR0554 PROTEIN"/>
    <property type="match status" value="1"/>
</dbReference>
<comment type="caution">
    <text evidence="2">The sequence shown here is derived from an EMBL/GenBank/DDBJ whole genome shotgun (WGS) entry which is preliminary data.</text>
</comment>
<name>A0ABT1RTQ9_9FIRM</name>
<evidence type="ECO:0000313" key="3">
    <source>
        <dbReference type="Proteomes" id="UP001524502"/>
    </source>
</evidence>
<keyword evidence="3" id="KW-1185">Reference proteome</keyword>
<dbReference type="Pfam" id="PF05272">
    <property type="entry name" value="VapE-like_dom"/>
    <property type="match status" value="1"/>
</dbReference>
<dbReference type="PANTHER" id="PTHR34985">
    <property type="entry name" value="SLR0554 PROTEIN"/>
    <property type="match status" value="1"/>
</dbReference>
<organism evidence="2 3">
    <name type="scientific">Anaerovorax odorimutans</name>
    <dbReference type="NCBI Taxonomy" id="109327"/>
    <lineage>
        <taxon>Bacteria</taxon>
        <taxon>Bacillati</taxon>
        <taxon>Bacillota</taxon>
        <taxon>Clostridia</taxon>
        <taxon>Peptostreptococcales</taxon>
        <taxon>Anaerovoracaceae</taxon>
        <taxon>Anaerovorax</taxon>
    </lineage>
</organism>
<reference evidence="2 3" key="1">
    <citation type="submission" date="2022-06" db="EMBL/GenBank/DDBJ databases">
        <title>Isolation of gut microbiota from human fecal samples.</title>
        <authorList>
            <person name="Pamer E.G."/>
            <person name="Barat B."/>
            <person name="Waligurski E."/>
            <person name="Medina S."/>
            <person name="Paddock L."/>
            <person name="Mostad J."/>
        </authorList>
    </citation>
    <scope>NUCLEOTIDE SEQUENCE [LARGE SCALE GENOMIC DNA]</scope>
    <source>
        <strain evidence="2 3">SL.3.17</strain>
    </source>
</reference>
<evidence type="ECO:0000259" key="1">
    <source>
        <dbReference type="Pfam" id="PF05272"/>
    </source>
</evidence>
<dbReference type="EMBL" id="JANFXK010000042">
    <property type="protein sequence ID" value="MCQ4638582.1"/>
    <property type="molecule type" value="Genomic_DNA"/>
</dbReference>
<gene>
    <name evidence="2" type="ORF">NE619_17780</name>
</gene>
<evidence type="ECO:0000313" key="2">
    <source>
        <dbReference type="EMBL" id="MCQ4638582.1"/>
    </source>
</evidence>
<protein>
    <submittedName>
        <fullName evidence="2">Virulence-associated E family protein</fullName>
    </submittedName>
</protein>
<dbReference type="SUPFAM" id="SSF52540">
    <property type="entry name" value="P-loop containing nucleoside triphosphate hydrolases"/>
    <property type="match status" value="1"/>
</dbReference>
<dbReference type="InterPro" id="IPR007936">
    <property type="entry name" value="VapE-like_dom"/>
</dbReference>
<dbReference type="InterPro" id="IPR027417">
    <property type="entry name" value="P-loop_NTPase"/>
</dbReference>
<dbReference type="Proteomes" id="UP001524502">
    <property type="component" value="Unassembled WGS sequence"/>
</dbReference>
<sequence length="818" mass="92253">MILQNDRQLQISAAGSRIATAWPVRQLWWSEFIERIKTPVRSTESLLAYLRYSKSQQDDLKDVGGFVGGIVDGQRKAANIKGRDLLTLDLDNIPEGQTDNVLCRLDSLGCGYAVYSTRKHEPAKPRLRVIVPLSRTVSPDEYEPIARKLAEIIGIAFCDPTTFQASRLMYWPSCSADSQFVFQYGDKPLLSADGILAMYGDWKDVAQWPRVPGAQPVQKLAAKQEDPAEKKGAVGAFCRVYDVYAAMEQLIPDEYEPCDLKDRYTYTGGSTTGGAIVYGDGKFLYSHHATDPSGGKLCNAFDLVRLHKFGDLDEEAAAGTPTGRLPSYTAMKEFAQADPQVMALMKQEKYETAVSDFGGATDSEEDSSWVQQLEINGSGNYVKSVNNILIVLRNDPLLKGKFAYDEFANRGLVLGALPWNKKEDRRMHAEEDDAGLRWYLEAVYGITGKEKIYDGLMLVAMEQAFNDLKDYLLGLAWDGVKRVDTLLSDYLGAEDTLYCRTVSRKSLVAAVARVMEPGVKYDYMPILSGAQGIGKSTLYRLLGKAWYSDSLATFEGKEAAEMLQGVWINEVGELNGLSKSETNAVKQFLSKTEDIYREAYGRRTGRFPRKCVFFGTTNDKEFLKDPTGNRRFWPVDVGIREPKKNVFTELEREVDQIWAECLVYWRMGEPLYLPKEIEEHAKEAQESHREASAKEGMILDFLEKPLPENWQQRDIPQRRMYWSGEFDRNPGTAPRDRVCAAELWCECFGSELRYMKRGDAREINDILRGLPEWEPMKTSGRFGPYGVQRGYKKLSTSEKIVVVDTSTNQHSKDGNVDV</sequence>